<organism evidence="1 2">
    <name type="scientific">Aspergillus sydowii CBS 593.65</name>
    <dbReference type="NCBI Taxonomy" id="1036612"/>
    <lineage>
        <taxon>Eukaryota</taxon>
        <taxon>Fungi</taxon>
        <taxon>Dikarya</taxon>
        <taxon>Ascomycota</taxon>
        <taxon>Pezizomycotina</taxon>
        <taxon>Eurotiomycetes</taxon>
        <taxon>Eurotiomycetidae</taxon>
        <taxon>Eurotiales</taxon>
        <taxon>Aspergillaceae</taxon>
        <taxon>Aspergillus</taxon>
        <taxon>Aspergillus subgen. Nidulantes</taxon>
    </lineage>
</organism>
<keyword evidence="2" id="KW-1185">Reference proteome</keyword>
<evidence type="ECO:0000313" key="1">
    <source>
        <dbReference type="EMBL" id="OJJ52032.1"/>
    </source>
</evidence>
<reference evidence="2" key="1">
    <citation type="journal article" date="2017" name="Genome Biol.">
        <title>Comparative genomics reveals high biological diversity and specific adaptations in the industrially and medically important fungal genus Aspergillus.</title>
        <authorList>
            <person name="de Vries R.P."/>
            <person name="Riley R."/>
            <person name="Wiebenga A."/>
            <person name="Aguilar-Osorio G."/>
            <person name="Amillis S."/>
            <person name="Uchima C.A."/>
            <person name="Anderluh G."/>
            <person name="Asadollahi M."/>
            <person name="Askin M."/>
            <person name="Barry K."/>
            <person name="Battaglia E."/>
            <person name="Bayram O."/>
            <person name="Benocci T."/>
            <person name="Braus-Stromeyer S.A."/>
            <person name="Caldana C."/>
            <person name="Canovas D."/>
            <person name="Cerqueira G.C."/>
            <person name="Chen F."/>
            <person name="Chen W."/>
            <person name="Choi C."/>
            <person name="Clum A."/>
            <person name="Dos Santos R.A."/>
            <person name="Damasio A.R."/>
            <person name="Diallinas G."/>
            <person name="Emri T."/>
            <person name="Fekete E."/>
            <person name="Flipphi M."/>
            <person name="Freyberg S."/>
            <person name="Gallo A."/>
            <person name="Gournas C."/>
            <person name="Habgood R."/>
            <person name="Hainaut M."/>
            <person name="Harispe M.L."/>
            <person name="Henrissat B."/>
            <person name="Hilden K.S."/>
            <person name="Hope R."/>
            <person name="Hossain A."/>
            <person name="Karabika E."/>
            <person name="Karaffa L."/>
            <person name="Karanyi Z."/>
            <person name="Krasevec N."/>
            <person name="Kuo A."/>
            <person name="Kusch H."/>
            <person name="LaButti K."/>
            <person name="Lagendijk E.L."/>
            <person name="Lapidus A."/>
            <person name="Levasseur A."/>
            <person name="Lindquist E."/>
            <person name="Lipzen A."/>
            <person name="Logrieco A.F."/>
            <person name="MacCabe A."/>
            <person name="Maekelae M.R."/>
            <person name="Malavazi I."/>
            <person name="Melin P."/>
            <person name="Meyer V."/>
            <person name="Mielnichuk N."/>
            <person name="Miskei M."/>
            <person name="Molnar A.P."/>
            <person name="Mule G."/>
            <person name="Ngan C.Y."/>
            <person name="Orejas M."/>
            <person name="Orosz E."/>
            <person name="Ouedraogo J.P."/>
            <person name="Overkamp K.M."/>
            <person name="Park H.-S."/>
            <person name="Perrone G."/>
            <person name="Piumi F."/>
            <person name="Punt P.J."/>
            <person name="Ram A.F."/>
            <person name="Ramon A."/>
            <person name="Rauscher S."/>
            <person name="Record E."/>
            <person name="Riano-Pachon D.M."/>
            <person name="Robert V."/>
            <person name="Roehrig J."/>
            <person name="Ruller R."/>
            <person name="Salamov A."/>
            <person name="Salih N.S."/>
            <person name="Samson R.A."/>
            <person name="Sandor E."/>
            <person name="Sanguinetti M."/>
            <person name="Schuetze T."/>
            <person name="Sepcic K."/>
            <person name="Shelest E."/>
            <person name="Sherlock G."/>
            <person name="Sophianopoulou V."/>
            <person name="Squina F.M."/>
            <person name="Sun H."/>
            <person name="Susca A."/>
            <person name="Todd R.B."/>
            <person name="Tsang A."/>
            <person name="Unkles S.E."/>
            <person name="van de Wiele N."/>
            <person name="van Rossen-Uffink D."/>
            <person name="Oliveira J.V."/>
            <person name="Vesth T.C."/>
            <person name="Visser J."/>
            <person name="Yu J.-H."/>
            <person name="Zhou M."/>
            <person name="Andersen M.R."/>
            <person name="Archer D.B."/>
            <person name="Baker S.E."/>
            <person name="Benoit I."/>
            <person name="Brakhage A.A."/>
            <person name="Braus G.H."/>
            <person name="Fischer R."/>
            <person name="Frisvad J.C."/>
            <person name="Goldman G.H."/>
            <person name="Houbraken J."/>
            <person name="Oakley B."/>
            <person name="Pocsi I."/>
            <person name="Scazzocchio C."/>
            <person name="Seiboth B."/>
            <person name="vanKuyk P.A."/>
            <person name="Wortman J."/>
            <person name="Dyer P.S."/>
            <person name="Grigoriev I.V."/>
        </authorList>
    </citation>
    <scope>NUCLEOTIDE SEQUENCE [LARGE SCALE GENOMIC DNA]</scope>
    <source>
        <strain evidence="2">CBS 593.65</strain>
    </source>
</reference>
<gene>
    <name evidence="1" type="ORF">ASPSYDRAFT_52532</name>
</gene>
<dbReference type="EMBL" id="KV878606">
    <property type="protein sequence ID" value="OJJ52032.1"/>
    <property type="molecule type" value="Genomic_DNA"/>
</dbReference>
<dbReference type="OrthoDB" id="4390634at2759"/>
<sequence>MGCLMDSKIRLCSHTCALPHTYQYRQHLPLALLRVTHDGSADGRIAPTPRPDADNTIWPRYRGQRIIPPGEVACHMNRKSRFETQFSSCTTWFHLSSRIEGWKAKGVRNLRVHVIFTPFVRQATEIYKVTGLVHRFNLQQQPYFEEEYLVRGPVHSSAIILSFSGEGENILLNLPLFGFQRPFSFIRHPTVLVAVPAGLFGSNGQTPGREAIRNADISSDRFRAMGNNNFWFRVLLDTFTRGKFFTVADWKAASSP</sequence>
<accession>A0A1L9SXT1</accession>
<dbReference type="Proteomes" id="UP000184356">
    <property type="component" value="Unassembled WGS sequence"/>
</dbReference>
<dbReference type="AlphaFoldDB" id="A0A1L9SXT1"/>
<dbReference type="GeneID" id="63764576"/>
<proteinExistence type="predicted"/>
<dbReference type="VEuPathDB" id="FungiDB:ASPSYDRAFT_52532"/>
<protein>
    <submittedName>
        <fullName evidence="1">Uncharacterized protein</fullName>
    </submittedName>
</protein>
<dbReference type="RefSeq" id="XP_040695838.1">
    <property type="nucleotide sequence ID" value="XM_040848503.1"/>
</dbReference>
<evidence type="ECO:0000313" key="2">
    <source>
        <dbReference type="Proteomes" id="UP000184356"/>
    </source>
</evidence>
<name>A0A1L9SXT1_9EURO</name>